<gene>
    <name evidence="2" type="ORF">FVF58_17210</name>
</gene>
<keyword evidence="3" id="KW-1185">Reference proteome</keyword>
<comment type="caution">
    <text evidence="2">The sequence shown here is derived from an EMBL/GenBank/DDBJ whole genome shotgun (WGS) entry which is preliminary data.</text>
</comment>
<accession>A0A5B0H855</accession>
<dbReference type="EMBL" id="VTUZ01000010">
    <property type="protein sequence ID" value="KAA1011224.1"/>
    <property type="molecule type" value="Genomic_DNA"/>
</dbReference>
<reference evidence="2 3" key="1">
    <citation type="submission" date="2019-08" db="EMBL/GenBank/DDBJ databases">
        <title>Paraburkholderia sp. DCY113.</title>
        <authorList>
            <person name="Kang J."/>
        </authorList>
    </citation>
    <scope>NUCLEOTIDE SEQUENCE [LARGE SCALE GENOMIC DNA]</scope>
    <source>
        <strain evidence="2 3">DCY113</strain>
    </source>
</reference>
<evidence type="ECO:0000313" key="2">
    <source>
        <dbReference type="EMBL" id="KAA1011224.1"/>
    </source>
</evidence>
<feature type="region of interest" description="Disordered" evidence="1">
    <location>
        <begin position="125"/>
        <end position="175"/>
    </location>
</feature>
<proteinExistence type="predicted"/>
<organism evidence="2 3">
    <name type="scientific">Paraburkholderia panacisoli</name>
    <dbReference type="NCBI Taxonomy" id="2603818"/>
    <lineage>
        <taxon>Bacteria</taxon>
        <taxon>Pseudomonadati</taxon>
        <taxon>Pseudomonadota</taxon>
        <taxon>Betaproteobacteria</taxon>
        <taxon>Burkholderiales</taxon>
        <taxon>Burkholderiaceae</taxon>
        <taxon>Paraburkholderia</taxon>
    </lineage>
</organism>
<feature type="compositionally biased region" description="Basic and acidic residues" evidence="1">
    <location>
        <begin position="125"/>
        <end position="137"/>
    </location>
</feature>
<dbReference type="Proteomes" id="UP000325273">
    <property type="component" value="Unassembled WGS sequence"/>
</dbReference>
<sequence length="175" mass="19537">MDDRFDRRELLLHLGDMLGALNCLASTSEAGASEARLIQKEDSLQHFEFLRALAPQMTVSEFTRGVGRAFFLWPKELLEAELNRDALASTVQQHLFDGNPDGWNAYISYVQKKVKWFGASLSDIKQDAPTDPSHDATDESSPLEAPVTAVPPVGAEVQVRNEKRGWPWPEPRSTS</sequence>
<name>A0A5B0H855_9BURK</name>
<evidence type="ECO:0000313" key="3">
    <source>
        <dbReference type="Proteomes" id="UP000325273"/>
    </source>
</evidence>
<dbReference type="RefSeq" id="WP_149671168.1">
    <property type="nucleotide sequence ID" value="NZ_VTUZ01000010.1"/>
</dbReference>
<dbReference type="AlphaFoldDB" id="A0A5B0H855"/>
<evidence type="ECO:0000256" key="1">
    <source>
        <dbReference type="SAM" id="MobiDB-lite"/>
    </source>
</evidence>
<protein>
    <submittedName>
        <fullName evidence="2">Uncharacterized protein</fullName>
    </submittedName>
</protein>